<dbReference type="PANTHER" id="PTHR31616">
    <property type="entry name" value="TREHALASE"/>
    <property type="match status" value="1"/>
</dbReference>
<gene>
    <name evidence="2" type="primary">sga1</name>
    <name evidence="2" type="ORF">SVXNc_0760</name>
</gene>
<dbReference type="Gene3D" id="1.50.10.10">
    <property type="match status" value="1"/>
</dbReference>
<dbReference type="Pfam" id="PF00723">
    <property type="entry name" value="Glyco_hydro_15"/>
    <property type="match status" value="1"/>
</dbReference>
<accession>A0ABY8CEZ0</accession>
<organism evidence="2 3">
    <name type="scientific">Candidatus Nanohalococcus occultus</name>
    <dbReference type="NCBI Taxonomy" id="2978047"/>
    <lineage>
        <taxon>Archaea</taxon>
        <taxon>Candidatus Nanohalarchaeota</taxon>
        <taxon>Candidatus Nanohalarchaeota incertae sedis</taxon>
        <taxon>Candidatus Nanohalococcus</taxon>
    </lineage>
</organism>
<sequence>MVMVRHLALGNGSLLVNLDDSLRVRDFYYPYAGQEDHVLGEKSRIGIQADGFSWIEDWETEPRYKDQTIVTESEASNSTEDLEILFNSCVDCDKNVFLREIEVKNTRDAERTVEIFFQQKFNVYGNSMEDTALFRPEENGIVHYEKNRYFMIDVKKEGGECGDFDQYGIYSDGVKEAIESGELNSNPIAQGEVDSALSVKLQIPAEGSRKFYYWINTGRNFDEVRELNREVDKRVQDFFEQTEMCWRGYIEELDFDAGGLDKHIEEQLKRSILVVRSQINHNGAITAANDSTNLDYNRDKYGYVWPRDGALVAETMAQAGFDGLVEPFFDFLEAVIEEEGYFLHKYNPDKSLGSSWHPWVDENGDPRLPIQEDETALVIWSLKKFAEYSDNQQILEEKWSSLVKPAADFIHDYFDQELGLPKPSHDLWEEKHYISSFTVASVYAGLEAAADIADQVDENGEKYRTRAETIKHEGLEKLRSEKSMRYGRGLEDGELIDEVSAPLIFLEKFGLVEEDDQYFENTVNAIEHDLSPDTEIGGIARYKGDRYHSVTSDFEKVPGNPWVICTLWLAQHRIMNAESFEELESAKEHMHWAHDNALETGILPEQVDPFTGEGKSVAPLTWSHSTFIETAMSYLEKKKELG</sequence>
<evidence type="ECO:0000313" key="2">
    <source>
        <dbReference type="EMBL" id="WEL19771.1"/>
    </source>
</evidence>
<dbReference type="GO" id="GO:0004339">
    <property type="term" value="F:glucan 1,4-alpha-glucosidase activity"/>
    <property type="evidence" value="ECO:0007669"/>
    <property type="project" value="UniProtKB-EC"/>
</dbReference>
<dbReference type="EMBL" id="CP104395">
    <property type="protein sequence ID" value="WEL19771.1"/>
    <property type="molecule type" value="Genomic_DNA"/>
</dbReference>
<dbReference type="EC" id="3.2.1.3" evidence="2"/>
<protein>
    <submittedName>
        <fullName evidence="2">Glucoamylase, glycosyl hydrolase family 15</fullName>
        <ecNumber evidence="2">3.2.1.3</ecNumber>
    </submittedName>
</protein>
<proteinExistence type="predicted"/>
<dbReference type="SUPFAM" id="SSF48208">
    <property type="entry name" value="Six-hairpin glycosidases"/>
    <property type="match status" value="1"/>
</dbReference>
<evidence type="ECO:0000259" key="1">
    <source>
        <dbReference type="Pfam" id="PF00723"/>
    </source>
</evidence>
<dbReference type="InterPro" id="IPR011613">
    <property type="entry name" value="GH15-like"/>
</dbReference>
<dbReference type="InterPro" id="IPR008928">
    <property type="entry name" value="6-hairpin_glycosidase_sf"/>
</dbReference>
<name>A0ABY8CEZ0_9ARCH</name>
<keyword evidence="2" id="KW-0326">Glycosidase</keyword>
<keyword evidence="2" id="KW-0378">Hydrolase</keyword>
<dbReference type="InterPro" id="IPR012341">
    <property type="entry name" value="6hp_glycosidase-like_sf"/>
</dbReference>
<dbReference type="Proteomes" id="UP001218034">
    <property type="component" value="Chromosome"/>
</dbReference>
<keyword evidence="3" id="KW-1185">Reference proteome</keyword>
<dbReference type="PANTHER" id="PTHR31616:SF13">
    <property type="entry name" value="GLUCAN 1,4-ALPHA-GLUCOSIDASE"/>
    <property type="match status" value="1"/>
</dbReference>
<evidence type="ECO:0000313" key="3">
    <source>
        <dbReference type="Proteomes" id="UP001218034"/>
    </source>
</evidence>
<reference evidence="2 3" key="1">
    <citation type="submission" date="2022-09" db="EMBL/GenBank/DDBJ databases">
        <title>Xylan utilization by haloarchaea-nanohaloarchaea associations.</title>
        <authorList>
            <person name="Yakimov M."/>
        </authorList>
    </citation>
    <scope>NUCLEOTIDE SEQUENCE [LARGE SCALE GENOMIC DNA]</scope>
    <source>
        <strain evidence="2 3">SVXNc</strain>
    </source>
</reference>
<feature type="domain" description="GH15-like" evidence="1">
    <location>
        <begin position="271"/>
        <end position="572"/>
    </location>
</feature>